<evidence type="ECO:0000313" key="10">
    <source>
        <dbReference type="EMBL" id="KAJ8047660.1"/>
    </source>
</evidence>
<evidence type="ECO:0000256" key="8">
    <source>
        <dbReference type="RuleBase" id="RU000461"/>
    </source>
</evidence>
<keyword evidence="9" id="KW-0472">Membrane</keyword>
<dbReference type="GO" id="GO:0008395">
    <property type="term" value="F:steroid hydroxylase activity"/>
    <property type="evidence" value="ECO:0007669"/>
    <property type="project" value="TreeGrafter"/>
</dbReference>
<dbReference type="AlphaFoldDB" id="A0A9Q1CN00"/>
<evidence type="ECO:0000256" key="7">
    <source>
        <dbReference type="PIRSR" id="PIRSR602401-1"/>
    </source>
</evidence>
<keyword evidence="9" id="KW-1133">Transmembrane helix</keyword>
<dbReference type="InterPro" id="IPR036396">
    <property type="entry name" value="Cyt_P450_sf"/>
</dbReference>
<keyword evidence="9" id="KW-0812">Transmembrane</keyword>
<evidence type="ECO:0000256" key="9">
    <source>
        <dbReference type="SAM" id="Phobius"/>
    </source>
</evidence>
<keyword evidence="4 8" id="KW-0560">Oxidoreductase</keyword>
<dbReference type="GO" id="GO:0006805">
    <property type="term" value="P:xenobiotic metabolic process"/>
    <property type="evidence" value="ECO:0007669"/>
    <property type="project" value="TreeGrafter"/>
</dbReference>
<feature type="binding site" description="axial binding residue" evidence="7">
    <location>
        <position position="445"/>
    </location>
    <ligand>
        <name>heme</name>
        <dbReference type="ChEBI" id="CHEBI:30413"/>
    </ligand>
    <ligandPart>
        <name>Fe</name>
        <dbReference type="ChEBI" id="CHEBI:18248"/>
    </ligandPart>
</feature>
<dbReference type="OrthoDB" id="1844152at2759"/>
<dbReference type="SUPFAM" id="SSF48264">
    <property type="entry name" value="Cytochrome P450"/>
    <property type="match status" value="1"/>
</dbReference>
<dbReference type="PRINTS" id="PR00463">
    <property type="entry name" value="EP450I"/>
</dbReference>
<dbReference type="InterPro" id="IPR050182">
    <property type="entry name" value="Cytochrome_P450_fam2"/>
</dbReference>
<keyword evidence="3 7" id="KW-0479">Metal-binding</keyword>
<gene>
    <name evidence="10" type="ORF">HOLleu_06711</name>
</gene>
<evidence type="ECO:0000256" key="3">
    <source>
        <dbReference type="ARBA" id="ARBA00022723"/>
    </source>
</evidence>
<dbReference type="GO" id="GO:0020037">
    <property type="term" value="F:heme binding"/>
    <property type="evidence" value="ECO:0007669"/>
    <property type="project" value="InterPro"/>
</dbReference>
<proteinExistence type="inferred from homology"/>
<keyword evidence="7 8" id="KW-0349">Heme</keyword>
<evidence type="ECO:0000313" key="11">
    <source>
        <dbReference type="Proteomes" id="UP001152320"/>
    </source>
</evidence>
<keyword evidence="5 7" id="KW-0408">Iron</keyword>
<dbReference type="Proteomes" id="UP001152320">
    <property type="component" value="Chromosome 2"/>
</dbReference>
<dbReference type="GO" id="GO:0005506">
    <property type="term" value="F:iron ion binding"/>
    <property type="evidence" value="ECO:0007669"/>
    <property type="project" value="InterPro"/>
</dbReference>
<dbReference type="PANTHER" id="PTHR24300:SF397">
    <property type="entry name" value="CYTOCHROME P450 2U1"/>
    <property type="match status" value="1"/>
</dbReference>
<dbReference type="InterPro" id="IPR017972">
    <property type="entry name" value="Cyt_P450_CS"/>
</dbReference>
<comment type="similarity">
    <text evidence="2 8">Belongs to the cytochrome P450 family.</text>
</comment>
<comment type="caution">
    <text evidence="10">The sequence shown here is derived from an EMBL/GenBank/DDBJ whole genome shotgun (WGS) entry which is preliminary data.</text>
</comment>
<accession>A0A9Q1CN00</accession>
<sequence>MEEKDNSLGNSALWWNGFPTTVLLFLSVFILLMWWNRRDKYLPPGPFFPLRLLSNMTNQKYLIFTKYAQEYGPIYSLRFGNSLTVVLNNISLAKEALVEKAEVNSERFVTKANHIGSRGLKGSILMGNGDDYKELRRFGAYALHSFGGGKRSHGSKIIEETSHLVEAIQKEENKPFDPAHVISNAVSNIICSISFGDRFDYNNVKFQQLLEVLRSLATNAPLFNLPLLICPYLMYFPPFSKQIHRNQFIKNFINNIVEKHHATLDVNDVRDIIDMFLIEADQRKRETGPDNVYDSSSLWRTIFDLFGAGSDTTANSILWAIVIFCHYPDTQEKVYEEIKAVFGTEKLPVYEDRHKFPYTQAFLLEVQRFRPVAPLVPHLSNCDATLGGYHIPKGTRVLINLWSIHHDPEEWKDPEKFLPERFLDSDQKVFSPNSLVPFSLGRRVCPGETLAKMELFLFLTSLVQRYRFYVPDGMKLPSLDGESGFTLSPEPYEVCAEQRN</sequence>
<dbReference type="FunFam" id="1.10.630.10:FF:000036">
    <property type="entry name" value="CYtochrome P450 family"/>
    <property type="match status" value="1"/>
</dbReference>
<feature type="transmembrane region" description="Helical" evidence="9">
    <location>
        <begin position="12"/>
        <end position="35"/>
    </location>
</feature>
<evidence type="ECO:0000256" key="1">
    <source>
        <dbReference type="ARBA" id="ARBA00001971"/>
    </source>
</evidence>
<keyword evidence="11" id="KW-1185">Reference proteome</keyword>
<dbReference type="Gene3D" id="1.10.630.10">
    <property type="entry name" value="Cytochrome P450"/>
    <property type="match status" value="1"/>
</dbReference>
<dbReference type="Pfam" id="PF00067">
    <property type="entry name" value="p450"/>
    <property type="match status" value="1"/>
</dbReference>
<comment type="cofactor">
    <cofactor evidence="1 7">
        <name>heme</name>
        <dbReference type="ChEBI" id="CHEBI:30413"/>
    </cofactor>
</comment>
<dbReference type="PANTHER" id="PTHR24300">
    <property type="entry name" value="CYTOCHROME P450 508A4-RELATED"/>
    <property type="match status" value="1"/>
</dbReference>
<evidence type="ECO:0000256" key="4">
    <source>
        <dbReference type="ARBA" id="ARBA00023002"/>
    </source>
</evidence>
<evidence type="ECO:0000256" key="2">
    <source>
        <dbReference type="ARBA" id="ARBA00010617"/>
    </source>
</evidence>
<dbReference type="PROSITE" id="PS00086">
    <property type="entry name" value="CYTOCHROME_P450"/>
    <property type="match status" value="1"/>
</dbReference>
<dbReference type="GO" id="GO:0016712">
    <property type="term" value="F:oxidoreductase activity, acting on paired donors, with incorporation or reduction of molecular oxygen, reduced flavin or flavoprotein as one donor, and incorporation of one atom of oxygen"/>
    <property type="evidence" value="ECO:0007669"/>
    <property type="project" value="TreeGrafter"/>
</dbReference>
<dbReference type="GO" id="GO:0005737">
    <property type="term" value="C:cytoplasm"/>
    <property type="evidence" value="ECO:0007669"/>
    <property type="project" value="TreeGrafter"/>
</dbReference>
<dbReference type="PRINTS" id="PR00385">
    <property type="entry name" value="P450"/>
</dbReference>
<evidence type="ECO:0000256" key="6">
    <source>
        <dbReference type="ARBA" id="ARBA00023033"/>
    </source>
</evidence>
<dbReference type="EMBL" id="JAIZAY010000002">
    <property type="protein sequence ID" value="KAJ8047660.1"/>
    <property type="molecule type" value="Genomic_DNA"/>
</dbReference>
<dbReference type="InterPro" id="IPR001128">
    <property type="entry name" value="Cyt_P450"/>
</dbReference>
<dbReference type="InterPro" id="IPR002401">
    <property type="entry name" value="Cyt_P450_E_grp-I"/>
</dbReference>
<keyword evidence="6 8" id="KW-0503">Monooxygenase</keyword>
<protein>
    <submittedName>
        <fullName evidence="10">Cytochrome P450 2U1</fullName>
    </submittedName>
</protein>
<name>A0A9Q1CN00_HOLLE</name>
<organism evidence="10 11">
    <name type="scientific">Holothuria leucospilota</name>
    <name type="common">Black long sea cucumber</name>
    <name type="synonym">Mertensiothuria leucospilota</name>
    <dbReference type="NCBI Taxonomy" id="206669"/>
    <lineage>
        <taxon>Eukaryota</taxon>
        <taxon>Metazoa</taxon>
        <taxon>Echinodermata</taxon>
        <taxon>Eleutherozoa</taxon>
        <taxon>Echinozoa</taxon>
        <taxon>Holothuroidea</taxon>
        <taxon>Aspidochirotacea</taxon>
        <taxon>Aspidochirotida</taxon>
        <taxon>Holothuriidae</taxon>
        <taxon>Holothuria</taxon>
    </lineage>
</organism>
<dbReference type="GO" id="GO:0006082">
    <property type="term" value="P:organic acid metabolic process"/>
    <property type="evidence" value="ECO:0007669"/>
    <property type="project" value="TreeGrafter"/>
</dbReference>
<evidence type="ECO:0000256" key="5">
    <source>
        <dbReference type="ARBA" id="ARBA00023004"/>
    </source>
</evidence>
<reference evidence="10" key="1">
    <citation type="submission" date="2021-10" db="EMBL/GenBank/DDBJ databases">
        <title>Tropical sea cucumber genome reveals ecological adaptation and Cuvierian tubules defense mechanism.</title>
        <authorList>
            <person name="Chen T."/>
        </authorList>
    </citation>
    <scope>NUCLEOTIDE SEQUENCE</scope>
    <source>
        <strain evidence="10">Nanhai2018</strain>
        <tissue evidence="10">Muscle</tissue>
    </source>
</reference>